<reference evidence="3 4" key="1">
    <citation type="journal article" date="2007" name="Science">
        <title>Sea anemone genome reveals ancestral eumetazoan gene repertoire and genomic organization.</title>
        <authorList>
            <person name="Putnam N.H."/>
            <person name="Srivastava M."/>
            <person name="Hellsten U."/>
            <person name="Dirks B."/>
            <person name="Chapman J."/>
            <person name="Salamov A."/>
            <person name="Terry A."/>
            <person name="Shapiro H."/>
            <person name="Lindquist E."/>
            <person name="Kapitonov V.V."/>
            <person name="Jurka J."/>
            <person name="Genikhovich G."/>
            <person name="Grigoriev I.V."/>
            <person name="Lucas S.M."/>
            <person name="Steele R.E."/>
            <person name="Finnerty J.R."/>
            <person name="Technau U."/>
            <person name="Martindale M.Q."/>
            <person name="Rokhsar D.S."/>
        </authorList>
    </citation>
    <scope>NUCLEOTIDE SEQUENCE [LARGE SCALE GENOMIC DNA]</scope>
    <source>
        <strain evidence="4">CH2 X CH6</strain>
    </source>
</reference>
<feature type="transmembrane region" description="Helical" evidence="2">
    <location>
        <begin position="351"/>
        <end position="370"/>
    </location>
</feature>
<accession>A7RJX5</accession>
<dbReference type="Proteomes" id="UP000001593">
    <property type="component" value="Unassembled WGS sequence"/>
</dbReference>
<dbReference type="GO" id="GO:0005886">
    <property type="term" value="C:plasma membrane"/>
    <property type="evidence" value="ECO:0000318"/>
    <property type="project" value="GO_Central"/>
</dbReference>
<dbReference type="InterPro" id="IPR036259">
    <property type="entry name" value="MFS_trans_sf"/>
</dbReference>
<dbReference type="HOGENOM" id="CLU_030068_0_0_1"/>
<dbReference type="InterPro" id="IPR039672">
    <property type="entry name" value="MFS_2"/>
</dbReference>
<dbReference type="GO" id="GO:0008643">
    <property type="term" value="P:carbohydrate transport"/>
    <property type="evidence" value="ECO:0007669"/>
    <property type="project" value="InterPro"/>
</dbReference>
<keyword evidence="2" id="KW-1133">Transmembrane helix</keyword>
<proteinExistence type="inferred from homology"/>
<dbReference type="PANTHER" id="PTHR11328">
    <property type="entry name" value="MAJOR FACILITATOR SUPERFAMILY DOMAIN-CONTAINING PROTEIN"/>
    <property type="match status" value="1"/>
</dbReference>
<dbReference type="InParanoid" id="A7RJX5"/>
<dbReference type="Pfam" id="PF13347">
    <property type="entry name" value="MFS_2"/>
    <property type="match status" value="1"/>
</dbReference>
<gene>
    <name evidence="3" type="ORF">NEMVEDRAFT_v1g83720</name>
</gene>
<dbReference type="GO" id="GO:1903712">
    <property type="term" value="P:cysteine transmembrane transport"/>
    <property type="evidence" value="ECO:0000318"/>
    <property type="project" value="GO_Central"/>
</dbReference>
<keyword evidence="2" id="KW-0472">Membrane</keyword>
<evidence type="ECO:0000256" key="2">
    <source>
        <dbReference type="SAM" id="Phobius"/>
    </source>
</evidence>
<dbReference type="CDD" id="cd17491">
    <property type="entry name" value="MFS_MFSD12"/>
    <property type="match status" value="1"/>
</dbReference>
<sequence>MEPKIEECSVSQQQVKPEKLRLCLKQKASHGVGHILNDLVSSVWFTYLIIYLTKVVQLSNRHTGLVILLGQLADGIFTPFIGILCDRTVCQYGRRKLWHLIGSLLVTITFPLLLTRLLSHGEGEAAKVAYYVAVAAVFQFGWGCVQISHLSLIPEICEQSGERVELNAIRSAFTFLCGIFVYGVTWVLLGQSTESQLSPGLWKEFMEFLLLTTYFFPPQYLSLIVIGTGNVFNVVFHGGTPVRERTRVEWLKDPALYKTALVYMCTRLVVNISQSYLPIYLTETLAFEKEAIAYFPLVVLVSGVLASLLVKLLSDRIGTKLTFLAGATAFIGACVWYYLQTVESRQAVYAATALMGSGSSVMLVTALSLISDLVGYDKKSGAFVYGAISFSDKVSSGTVIAIIQELNPAKGPQ</sequence>
<dbReference type="PhylomeDB" id="A7RJX5"/>
<feature type="transmembrane region" description="Helical" evidence="2">
    <location>
        <begin position="291"/>
        <end position="309"/>
    </location>
</feature>
<feature type="transmembrane region" description="Helical" evidence="2">
    <location>
        <begin position="172"/>
        <end position="189"/>
    </location>
</feature>
<feature type="transmembrane region" description="Helical" evidence="2">
    <location>
        <begin position="35"/>
        <end position="53"/>
    </location>
</feature>
<dbReference type="GO" id="GO:0033229">
    <property type="term" value="F:cysteine transmembrane transporter activity"/>
    <property type="evidence" value="ECO:0000318"/>
    <property type="project" value="GO_Central"/>
</dbReference>
<dbReference type="SUPFAM" id="SSF103473">
    <property type="entry name" value="MFS general substrate transporter"/>
    <property type="match status" value="1"/>
</dbReference>
<keyword evidence="4" id="KW-1185">Reference proteome</keyword>
<evidence type="ECO:0000313" key="4">
    <source>
        <dbReference type="Proteomes" id="UP000001593"/>
    </source>
</evidence>
<evidence type="ECO:0000256" key="1">
    <source>
        <dbReference type="ARBA" id="ARBA00008335"/>
    </source>
</evidence>
<feature type="transmembrane region" description="Helical" evidence="2">
    <location>
        <begin position="97"/>
        <end position="118"/>
    </location>
</feature>
<dbReference type="GO" id="GO:0015293">
    <property type="term" value="F:symporter activity"/>
    <property type="evidence" value="ECO:0007669"/>
    <property type="project" value="InterPro"/>
</dbReference>
<dbReference type="FunFam" id="1.20.1250.20:FF:000431">
    <property type="entry name" value="Predicted protein"/>
    <property type="match status" value="1"/>
</dbReference>
<dbReference type="PANTHER" id="PTHR11328:SF28">
    <property type="entry name" value="MAJOR FACILITATOR SUPERFAMILY DOMAIN-CONTAINING PROTEIN 12"/>
    <property type="match status" value="1"/>
</dbReference>
<feature type="transmembrane region" description="Helical" evidence="2">
    <location>
        <begin position="65"/>
        <end position="85"/>
    </location>
</feature>
<dbReference type="OMA" id="TIVKPLC"/>
<protein>
    <recommendedName>
        <fullName evidence="5">Major facilitator superfamily domain-containing protein 12-like</fullName>
    </recommendedName>
</protein>
<dbReference type="AlphaFoldDB" id="A7RJX5"/>
<name>A7RJX5_NEMVE</name>
<dbReference type="eggNOG" id="KOG4830">
    <property type="taxonomic scope" value="Eukaryota"/>
</dbReference>
<comment type="similarity">
    <text evidence="1">Belongs to the major facilitator superfamily.</text>
</comment>
<feature type="transmembrane region" description="Helical" evidence="2">
    <location>
        <begin position="321"/>
        <end position="339"/>
    </location>
</feature>
<evidence type="ECO:0000313" key="3">
    <source>
        <dbReference type="EMBL" id="EDO48348.1"/>
    </source>
</evidence>
<dbReference type="Gene3D" id="1.20.1250.20">
    <property type="entry name" value="MFS general substrate transporter like domains"/>
    <property type="match status" value="2"/>
</dbReference>
<feature type="transmembrane region" description="Helical" evidence="2">
    <location>
        <begin position="130"/>
        <end position="152"/>
    </location>
</feature>
<organism evidence="3 4">
    <name type="scientific">Nematostella vectensis</name>
    <name type="common">Starlet sea anemone</name>
    <dbReference type="NCBI Taxonomy" id="45351"/>
    <lineage>
        <taxon>Eukaryota</taxon>
        <taxon>Metazoa</taxon>
        <taxon>Cnidaria</taxon>
        <taxon>Anthozoa</taxon>
        <taxon>Hexacorallia</taxon>
        <taxon>Actiniaria</taxon>
        <taxon>Edwardsiidae</taxon>
        <taxon>Nematostella</taxon>
    </lineage>
</organism>
<dbReference type="EMBL" id="DS469514">
    <property type="protein sequence ID" value="EDO48348.1"/>
    <property type="molecule type" value="Genomic_DNA"/>
</dbReference>
<evidence type="ECO:0008006" key="5">
    <source>
        <dbReference type="Google" id="ProtNLM"/>
    </source>
</evidence>
<keyword evidence="2" id="KW-0812">Transmembrane</keyword>
<feature type="transmembrane region" description="Helical" evidence="2">
    <location>
        <begin position="220"/>
        <end position="239"/>
    </location>
</feature>
<feature type="transmembrane region" description="Helical" evidence="2">
    <location>
        <begin position="260"/>
        <end position="279"/>
    </location>
</feature>